<dbReference type="PROSITE" id="PS51841">
    <property type="entry name" value="LTD"/>
    <property type="match status" value="1"/>
</dbReference>
<dbReference type="Gene3D" id="2.60.40.10">
    <property type="entry name" value="Immunoglobulins"/>
    <property type="match status" value="1"/>
</dbReference>
<keyword evidence="1" id="KW-0812">Transmembrane</keyword>
<protein>
    <submittedName>
        <fullName evidence="3">DUF4876 domain-containing protein</fullName>
    </submittedName>
</protein>
<feature type="domain" description="LTD" evidence="2">
    <location>
        <begin position="151"/>
        <end position="328"/>
    </location>
</feature>
<evidence type="ECO:0000313" key="3">
    <source>
        <dbReference type="EMBL" id="HGY54903.1"/>
    </source>
</evidence>
<keyword evidence="1" id="KW-0472">Membrane</keyword>
<comment type="caution">
    <text evidence="3">The sequence shown here is derived from an EMBL/GenBank/DDBJ whole genome shotgun (WGS) entry which is preliminary data.</text>
</comment>
<evidence type="ECO:0000256" key="1">
    <source>
        <dbReference type="SAM" id="Phobius"/>
    </source>
</evidence>
<dbReference type="Pfam" id="PF16215">
    <property type="entry name" value="DUF4876"/>
    <property type="match status" value="2"/>
</dbReference>
<dbReference type="InterPro" id="IPR013783">
    <property type="entry name" value="Ig-like_fold"/>
</dbReference>
<dbReference type="SUPFAM" id="SSF74853">
    <property type="entry name" value="Lamin A/C globular tail domain"/>
    <property type="match status" value="1"/>
</dbReference>
<organism evidence="3">
    <name type="scientific">Caldithrix abyssi</name>
    <dbReference type="NCBI Taxonomy" id="187145"/>
    <lineage>
        <taxon>Bacteria</taxon>
        <taxon>Pseudomonadati</taxon>
        <taxon>Calditrichota</taxon>
        <taxon>Calditrichia</taxon>
        <taxon>Calditrichales</taxon>
        <taxon>Calditrichaceae</taxon>
        <taxon>Caldithrix</taxon>
    </lineage>
</organism>
<evidence type="ECO:0000259" key="2">
    <source>
        <dbReference type="PROSITE" id="PS51841"/>
    </source>
</evidence>
<dbReference type="AlphaFoldDB" id="A0A7V4WUJ4"/>
<dbReference type="InterPro" id="IPR001322">
    <property type="entry name" value="Lamin_tail_dom"/>
</dbReference>
<dbReference type="Proteomes" id="UP000885779">
    <property type="component" value="Unassembled WGS sequence"/>
</dbReference>
<dbReference type="SUPFAM" id="SSF49478">
    <property type="entry name" value="Cna protein B-type domain"/>
    <property type="match status" value="1"/>
</dbReference>
<accession>A0A7V4WUJ4</accession>
<dbReference type="EMBL" id="DRQG01000034">
    <property type="protein sequence ID" value="HGY54903.1"/>
    <property type="molecule type" value="Genomic_DNA"/>
</dbReference>
<feature type="transmembrane region" description="Helical" evidence="1">
    <location>
        <begin position="12"/>
        <end position="41"/>
    </location>
</feature>
<sequence>MLHETRRYSGAWLSALFWIIYFNMWTPMRYSVSIIVSISLFSCMQEIPSSVDGRLTYTAFIFLQDTTTEGISAHPIAGATVTLTSANYSGTDGHPESFTQTTDSAGLAVFEALAVDRYFVYVDKKITTNARTIQISSGKTVDLPSASTGIDSIEVQMTELSNIVINEIYYCGPVNRDNYVYDQYVELYNRSDTTVYLDGMFLCHVIQIPHPDMERITFVQTKNIFKFPGEPKSGTSYPIKPGEFIVIAQDAIDHTLYVEKSINLSEADWEFFNPYSGDLDNPAPNVFNILPEKASDFLIGLNSNGIILSDGSEWSWGEISASGIQYIHIPIKTILDGVECRSNPDTPKSLTRRIDAGSAGRGIRKYSGYSVERRLAGMDTNNSSVDFINLPHPTPGYQNN</sequence>
<dbReference type="InterPro" id="IPR036415">
    <property type="entry name" value="Lamin_tail_dom_sf"/>
</dbReference>
<dbReference type="InterPro" id="IPR032627">
    <property type="entry name" value="DUF4876"/>
</dbReference>
<reference evidence="3" key="1">
    <citation type="journal article" date="2020" name="mSystems">
        <title>Genome- and Community-Level Interaction Insights into Carbon Utilization and Element Cycling Functions of Hydrothermarchaeota in Hydrothermal Sediment.</title>
        <authorList>
            <person name="Zhou Z."/>
            <person name="Liu Y."/>
            <person name="Xu W."/>
            <person name="Pan J."/>
            <person name="Luo Z.H."/>
            <person name="Li M."/>
        </authorList>
    </citation>
    <scope>NUCLEOTIDE SEQUENCE [LARGE SCALE GENOMIC DNA]</scope>
    <source>
        <strain evidence="3">HyVt-577</strain>
    </source>
</reference>
<name>A0A7V4WUJ4_CALAY</name>
<keyword evidence="1" id="KW-1133">Transmembrane helix</keyword>
<gene>
    <name evidence="3" type="ORF">ENK44_04320</name>
</gene>
<proteinExistence type="predicted"/>